<dbReference type="Proteomes" id="UP000558997">
    <property type="component" value="Unassembled WGS sequence"/>
</dbReference>
<evidence type="ECO:0000313" key="3">
    <source>
        <dbReference type="Proteomes" id="UP000558997"/>
    </source>
</evidence>
<dbReference type="Gene3D" id="3.40.140.120">
    <property type="match status" value="1"/>
</dbReference>
<keyword evidence="3" id="KW-1185">Reference proteome</keyword>
<name>A0A841E1Z4_9ACTN</name>
<feature type="region of interest" description="Disordered" evidence="1">
    <location>
        <begin position="383"/>
        <end position="417"/>
    </location>
</feature>
<dbReference type="Gene3D" id="3.30.1120.70">
    <property type="match status" value="1"/>
</dbReference>
<evidence type="ECO:0000313" key="2">
    <source>
        <dbReference type="EMBL" id="MBB5982427.1"/>
    </source>
</evidence>
<proteinExistence type="predicted"/>
<dbReference type="Pfam" id="PF04860">
    <property type="entry name" value="Phage_portal"/>
    <property type="match status" value="1"/>
</dbReference>
<dbReference type="InterPro" id="IPR006944">
    <property type="entry name" value="Phage/GTA_portal"/>
</dbReference>
<protein>
    <recommendedName>
        <fullName evidence="4">Phage portal protein</fullName>
    </recommendedName>
</protein>
<dbReference type="EMBL" id="JACHNF010000001">
    <property type="protein sequence ID" value="MBB5982427.1"/>
    <property type="molecule type" value="Genomic_DNA"/>
</dbReference>
<accession>A0A841E1Z4</accession>
<reference evidence="2 3" key="1">
    <citation type="submission" date="2020-08" db="EMBL/GenBank/DDBJ databases">
        <title>Sequencing the genomes of 1000 actinobacteria strains.</title>
        <authorList>
            <person name="Klenk H.-P."/>
        </authorList>
    </citation>
    <scope>NUCLEOTIDE SEQUENCE [LARGE SCALE GENOMIC DNA]</scope>
    <source>
        <strain evidence="2 3">DSM 17294</strain>
    </source>
</reference>
<feature type="compositionally biased region" description="Basic and acidic residues" evidence="1">
    <location>
        <begin position="383"/>
        <end position="395"/>
    </location>
</feature>
<evidence type="ECO:0008006" key="4">
    <source>
        <dbReference type="Google" id="ProtNLM"/>
    </source>
</evidence>
<dbReference type="RefSeq" id="WP_184839634.1">
    <property type="nucleotide sequence ID" value="NZ_BAAAVN010000008.1"/>
</dbReference>
<organism evidence="2 3">
    <name type="scientific">Kribbella solani</name>
    <dbReference type="NCBI Taxonomy" id="236067"/>
    <lineage>
        <taxon>Bacteria</taxon>
        <taxon>Bacillati</taxon>
        <taxon>Actinomycetota</taxon>
        <taxon>Actinomycetes</taxon>
        <taxon>Propionibacteriales</taxon>
        <taxon>Kribbellaceae</taxon>
        <taxon>Kribbella</taxon>
    </lineage>
</organism>
<comment type="caution">
    <text evidence="2">The sequence shown here is derived from an EMBL/GenBank/DDBJ whole genome shotgun (WGS) entry which is preliminary data.</text>
</comment>
<sequence>MGIWRAITGRSSVVSHALAVPSTTGESFVQRPRFAVDIDSGVLYGTPSLEDYIFGRAKISRQDALAIPAIKRARDLICGEIGQFPLRVYDPQGRVATNFKPNLVDRPEAGVAPSVTMTRTIEDMLLSERAWWRITHVGWHNRPIEAIRLDAETVTVQPKFVSYPEGTATIWPDVPGLIRIDSPNGGLLTASPALRAYIALNAAALRAAQGLPPVDWFTPTEGADPVVGEPIGDETQEEADDRAIAEILDAWYQARQLRRTAYVPAALKYNRDGFNPEQLQMAASREFMVTEVARLTGIDAEELSVSTTSRTYFNSQDRKRQRLESVLGPYMTAVEGRLSMDDITPYGYRVAFDTSSYLRLDDLAAAQTDEILIRSKVLRVNEARDKRGLEPRSDAELAEPIPNPTPALPAAQEASNG</sequence>
<dbReference type="AlphaFoldDB" id="A0A841E1Z4"/>
<dbReference type="Gene3D" id="1.20.1270.210">
    <property type="match status" value="1"/>
</dbReference>
<gene>
    <name evidence="2" type="ORF">HDA44_005768</name>
</gene>
<evidence type="ECO:0000256" key="1">
    <source>
        <dbReference type="SAM" id="MobiDB-lite"/>
    </source>
</evidence>